<dbReference type="GO" id="GO:0005634">
    <property type="term" value="C:nucleus"/>
    <property type="evidence" value="ECO:0007669"/>
    <property type="project" value="TreeGrafter"/>
</dbReference>
<dbReference type="SUPFAM" id="SSF54534">
    <property type="entry name" value="FKBP-like"/>
    <property type="match status" value="1"/>
</dbReference>
<evidence type="ECO:0000256" key="2">
    <source>
        <dbReference type="ARBA" id="ARBA00023110"/>
    </source>
</evidence>
<keyword evidence="2 4" id="KW-0697">Rotamase</keyword>
<evidence type="ECO:0000256" key="1">
    <source>
        <dbReference type="ARBA" id="ARBA00000971"/>
    </source>
</evidence>
<reference evidence="7 8" key="1">
    <citation type="journal article" date="2013" name="BMC Genomics">
        <title>Comparative genomics of parasitic silkworm microsporidia reveal an association between genome expansion and host adaptation.</title>
        <authorList>
            <person name="Pan G."/>
            <person name="Xu J."/>
            <person name="Li T."/>
            <person name="Xia Q."/>
            <person name="Liu S.L."/>
            <person name="Zhang G."/>
            <person name="Li S."/>
            <person name="Li C."/>
            <person name="Liu H."/>
            <person name="Yang L."/>
            <person name="Liu T."/>
            <person name="Zhang X."/>
            <person name="Wu Z."/>
            <person name="Fan W."/>
            <person name="Dang X."/>
            <person name="Xiang H."/>
            <person name="Tao M."/>
            <person name="Li Y."/>
            <person name="Hu J."/>
            <person name="Li Z."/>
            <person name="Lin L."/>
            <person name="Luo J."/>
            <person name="Geng L."/>
            <person name="Wang L."/>
            <person name="Long M."/>
            <person name="Wan Y."/>
            <person name="He N."/>
            <person name="Zhang Z."/>
            <person name="Lu C."/>
            <person name="Keeling P.J."/>
            <person name="Wang J."/>
            <person name="Xiang Z."/>
            <person name="Zhou Z."/>
        </authorList>
    </citation>
    <scope>NUCLEOTIDE SEQUENCE [LARGE SCALE GENOMIC DNA]</scope>
    <source>
        <strain evidence="8">CQ1 / CVCC 102059</strain>
    </source>
</reference>
<accession>R0KNY4</accession>
<keyword evidence="3 4" id="KW-0413">Isomerase</keyword>
<dbReference type="STRING" id="578461.R0KNY4"/>
<gene>
    <name evidence="7" type="primary">PIN1</name>
    <name evidence="7" type="ORF">NBO_452g0003</name>
</gene>
<dbReference type="OMA" id="DEVQCLH"/>
<dbReference type="EC" id="5.2.1.8" evidence="5"/>
<dbReference type="InterPro" id="IPR000297">
    <property type="entry name" value="PPIase_PpiC"/>
</dbReference>
<evidence type="ECO:0000256" key="3">
    <source>
        <dbReference type="ARBA" id="ARBA00023235"/>
    </source>
</evidence>
<dbReference type="PANTHER" id="PTHR10657">
    <property type="entry name" value="PEPTIDYL-PROLYL CIS-TRANS ISOMERASE"/>
    <property type="match status" value="1"/>
</dbReference>
<dbReference type="GO" id="GO:0003755">
    <property type="term" value="F:peptidyl-prolyl cis-trans isomerase activity"/>
    <property type="evidence" value="ECO:0007669"/>
    <property type="project" value="UniProtKB-UniRule"/>
</dbReference>
<sequence>MNWSRKKDKSTNEYFYLNEETGEQSKTKPKEGFRIYHILIKHNKSRKPVNRTPEDALEKCKNIYNSCKLKINDKDFRMFFMDLAKKESECSSNKRGGDLGLVVKNEMVKEFEKACLILKCGGIVGPVKTESGYHIIYRRW</sequence>
<dbReference type="Pfam" id="PF00639">
    <property type="entry name" value="Rotamase"/>
    <property type="match status" value="1"/>
</dbReference>
<evidence type="ECO:0000256" key="4">
    <source>
        <dbReference type="PROSITE-ProRule" id="PRU00278"/>
    </source>
</evidence>
<dbReference type="EMBL" id="KB909360">
    <property type="protein sequence ID" value="EOB12386.1"/>
    <property type="molecule type" value="Genomic_DNA"/>
</dbReference>
<evidence type="ECO:0000259" key="6">
    <source>
        <dbReference type="PROSITE" id="PS50198"/>
    </source>
</evidence>
<dbReference type="InterPro" id="IPR046357">
    <property type="entry name" value="PPIase_dom_sf"/>
</dbReference>
<protein>
    <recommendedName>
        <fullName evidence="5">Peptidyl-prolyl cis-trans isomerase</fullName>
        <ecNumber evidence="5">5.2.1.8</ecNumber>
    </recommendedName>
</protein>
<evidence type="ECO:0000313" key="8">
    <source>
        <dbReference type="Proteomes" id="UP000016927"/>
    </source>
</evidence>
<dbReference type="Gene3D" id="3.10.50.40">
    <property type="match status" value="1"/>
</dbReference>
<dbReference type="InterPro" id="IPR051370">
    <property type="entry name" value="PPIase_Pin1"/>
</dbReference>
<name>R0KNY4_NOSB1</name>
<organism evidence="7 8">
    <name type="scientific">Nosema bombycis (strain CQ1 / CVCC 102059)</name>
    <name type="common">Microsporidian parasite</name>
    <name type="synonym">Pebrine of silkworm</name>
    <dbReference type="NCBI Taxonomy" id="578461"/>
    <lineage>
        <taxon>Eukaryota</taxon>
        <taxon>Fungi</taxon>
        <taxon>Fungi incertae sedis</taxon>
        <taxon>Microsporidia</taxon>
        <taxon>Nosematidae</taxon>
        <taxon>Nosema</taxon>
    </lineage>
</organism>
<evidence type="ECO:0000313" key="7">
    <source>
        <dbReference type="EMBL" id="EOB12386.1"/>
    </source>
</evidence>
<dbReference type="VEuPathDB" id="MicrosporidiaDB:NBO_452g0003"/>
<dbReference type="AlphaFoldDB" id="R0KNY4"/>
<dbReference type="Proteomes" id="UP000016927">
    <property type="component" value="Unassembled WGS sequence"/>
</dbReference>
<dbReference type="HOGENOM" id="CLU_090028_4_0_1"/>
<comment type="catalytic activity">
    <reaction evidence="1 5">
        <text>[protein]-peptidylproline (omega=180) = [protein]-peptidylproline (omega=0)</text>
        <dbReference type="Rhea" id="RHEA:16237"/>
        <dbReference type="Rhea" id="RHEA-COMP:10747"/>
        <dbReference type="Rhea" id="RHEA-COMP:10748"/>
        <dbReference type="ChEBI" id="CHEBI:83833"/>
        <dbReference type="ChEBI" id="CHEBI:83834"/>
        <dbReference type="EC" id="5.2.1.8"/>
    </reaction>
</comment>
<feature type="domain" description="PpiC" evidence="6">
    <location>
        <begin position="30"/>
        <end position="140"/>
    </location>
</feature>
<evidence type="ECO:0000256" key="5">
    <source>
        <dbReference type="RuleBase" id="RU363014"/>
    </source>
</evidence>
<proteinExistence type="predicted"/>
<dbReference type="GO" id="GO:0005829">
    <property type="term" value="C:cytosol"/>
    <property type="evidence" value="ECO:0007669"/>
    <property type="project" value="TreeGrafter"/>
</dbReference>
<dbReference type="PROSITE" id="PS50198">
    <property type="entry name" value="PPIC_PPIASE_2"/>
    <property type="match status" value="1"/>
</dbReference>
<dbReference type="PANTHER" id="PTHR10657:SF4">
    <property type="entry name" value="PEPTIDYL-PROLYL CIS-TRANS ISOMERASE-RELATED"/>
    <property type="match status" value="1"/>
</dbReference>
<keyword evidence="8" id="KW-1185">Reference proteome</keyword>
<dbReference type="OrthoDB" id="2530521at2759"/>